<dbReference type="SMART" id="SM01208">
    <property type="entry name" value="G5"/>
    <property type="match status" value="1"/>
</dbReference>
<dbReference type="Gene3D" id="1.10.530.10">
    <property type="match status" value="1"/>
</dbReference>
<organism evidence="5 6">
    <name type="scientific">Candidatus Mycosynbacter amalyticus</name>
    <dbReference type="NCBI Taxonomy" id="2665156"/>
    <lineage>
        <taxon>Bacteria</taxon>
        <taxon>Candidatus Saccharimonadota</taxon>
        <taxon>Candidatus Saccharimonadota incertae sedis</taxon>
        <taxon>Candidatus Mycosynbacter</taxon>
    </lineage>
</organism>
<dbReference type="AlphaFoldDB" id="A0A857MKG4"/>
<dbReference type="CDD" id="cd13925">
    <property type="entry name" value="RPF"/>
    <property type="match status" value="1"/>
</dbReference>
<keyword evidence="3" id="KW-0812">Transmembrane</keyword>
<name>A0A857MKG4_9BACT</name>
<dbReference type="EMBL" id="CP045921">
    <property type="protein sequence ID" value="QHN43084.1"/>
    <property type="molecule type" value="Genomic_DNA"/>
</dbReference>
<gene>
    <name evidence="5" type="ORF">GII36_04475</name>
</gene>
<evidence type="ECO:0000256" key="3">
    <source>
        <dbReference type="SAM" id="Phobius"/>
    </source>
</evidence>
<keyword evidence="1" id="KW-0732">Signal</keyword>
<accession>A0A857MKG4</accession>
<dbReference type="SUPFAM" id="SSF53955">
    <property type="entry name" value="Lysozyme-like"/>
    <property type="match status" value="1"/>
</dbReference>
<protein>
    <submittedName>
        <fullName evidence="5">DUF348 domain-containing protein</fullName>
    </submittedName>
</protein>
<dbReference type="InterPro" id="IPR023346">
    <property type="entry name" value="Lysozyme-like_dom_sf"/>
</dbReference>
<keyword evidence="3" id="KW-0472">Membrane</keyword>
<dbReference type="InterPro" id="IPR010618">
    <property type="entry name" value="RPF"/>
</dbReference>
<dbReference type="PROSITE" id="PS51109">
    <property type="entry name" value="G5"/>
    <property type="match status" value="1"/>
</dbReference>
<feature type="transmembrane region" description="Helical" evidence="3">
    <location>
        <begin position="12"/>
        <end position="30"/>
    </location>
</feature>
<feature type="domain" description="G5" evidence="4">
    <location>
        <begin position="218"/>
        <end position="298"/>
    </location>
</feature>
<evidence type="ECO:0000256" key="1">
    <source>
        <dbReference type="ARBA" id="ARBA00022729"/>
    </source>
</evidence>
<keyword evidence="3" id="KW-1133">Transmembrane helix</keyword>
<sequence>MKISTEYYHRLVTLRVACIAVVLLAAMIGLTHSVGAASDKPVPRGQHVITIYDQGQKRVVLTKSHTVRDTLKQADVTLSDHDKVEPSLDTEYAAQQYTVNIYRARPVMIVDGMKREQVLSPYSSPRDIAKHAGLALHDEDKLTLTQSEDVLADGVGSKLLVDRATTANLVLYGKRTTVYTHTATVADLLKEKSVTLATDDTVSVAQETAISEGMTVEIWRNGVQTVNEDQDVEFGTEQIQDGDQPVGYKQVRTPGVKGKKTVTYEVTMKNGQEVARKEIQSVVTQQPQKEVVVVGAKIDSTANGGFAGALSQLRSCEGSYTSNTGNGYYGAYQYDISTWANFGGYANASLAPPAVQDEKAWQTYKSRGWSPWPSCSRKLGLQDIYR</sequence>
<evidence type="ECO:0000256" key="2">
    <source>
        <dbReference type="ARBA" id="ARBA00022801"/>
    </source>
</evidence>
<dbReference type="InterPro" id="IPR011098">
    <property type="entry name" value="G5_dom"/>
</dbReference>
<dbReference type="Proteomes" id="UP001059824">
    <property type="component" value="Chromosome"/>
</dbReference>
<dbReference type="Pfam" id="PF06737">
    <property type="entry name" value="Transglycosylas"/>
    <property type="match status" value="1"/>
</dbReference>
<evidence type="ECO:0000313" key="5">
    <source>
        <dbReference type="EMBL" id="QHN43084.1"/>
    </source>
</evidence>
<keyword evidence="2" id="KW-0378">Hydrolase</keyword>
<proteinExistence type="predicted"/>
<dbReference type="Gene3D" id="2.20.230.10">
    <property type="entry name" value="Resuscitation-promoting factor rpfb"/>
    <property type="match status" value="1"/>
</dbReference>
<dbReference type="RefSeq" id="WP_260762905.1">
    <property type="nucleotide sequence ID" value="NZ_CP045921.1"/>
</dbReference>
<evidence type="ECO:0000313" key="6">
    <source>
        <dbReference type="Proteomes" id="UP001059824"/>
    </source>
</evidence>
<dbReference type="InterPro" id="IPR007137">
    <property type="entry name" value="DUF348"/>
</dbReference>
<dbReference type="Pfam" id="PF07501">
    <property type="entry name" value="G5"/>
    <property type="match status" value="1"/>
</dbReference>
<dbReference type="GO" id="GO:0016787">
    <property type="term" value="F:hydrolase activity"/>
    <property type="evidence" value="ECO:0007669"/>
    <property type="project" value="UniProtKB-KW"/>
</dbReference>
<evidence type="ECO:0000259" key="4">
    <source>
        <dbReference type="PROSITE" id="PS51109"/>
    </source>
</evidence>
<reference evidence="5" key="1">
    <citation type="journal article" date="2021" name="Nat. Microbiol.">
        <title>Cocultivation of an ultrasmall environmental parasitic bacterium with lytic ability against bacteria associated with wastewater foams.</title>
        <authorList>
            <person name="Batinovic S."/>
            <person name="Rose J.J.A."/>
            <person name="Ratcliffe J."/>
            <person name="Seviour R.J."/>
            <person name="Petrovski S."/>
        </authorList>
    </citation>
    <scope>NUCLEOTIDE SEQUENCE</scope>
    <source>
        <strain evidence="5">JR1</strain>
    </source>
</reference>
<dbReference type="KEGG" id="mama:GII36_04475"/>
<keyword evidence="6" id="KW-1185">Reference proteome</keyword>
<dbReference type="Pfam" id="PF03990">
    <property type="entry name" value="DUF348"/>
    <property type="match status" value="2"/>
</dbReference>